<dbReference type="AlphaFoldDB" id="A0AAD4MHH6"/>
<sequence>MCAKWRILLKSIETSDRVSDLIVKAICCLHNFLIDQKSLNPGALADTGLSNEDNGAWRTCVPDPLRSAQIRSKKANHSRNNALKVQNVLIEYFNSAGIVDWQENMI</sequence>
<reference evidence="1" key="1">
    <citation type="submission" date="2022-01" db="EMBL/GenBank/DDBJ databases">
        <title>Genome Sequence Resource for Two Populations of Ditylenchus destructor, the Migratory Endoparasitic Phytonematode.</title>
        <authorList>
            <person name="Zhang H."/>
            <person name="Lin R."/>
            <person name="Xie B."/>
        </authorList>
    </citation>
    <scope>NUCLEOTIDE SEQUENCE</scope>
    <source>
        <strain evidence="1">BazhouSP</strain>
    </source>
</reference>
<comment type="caution">
    <text evidence="1">The sequence shown here is derived from an EMBL/GenBank/DDBJ whole genome shotgun (WGS) entry which is preliminary data.</text>
</comment>
<organism evidence="1 2">
    <name type="scientific">Ditylenchus destructor</name>
    <dbReference type="NCBI Taxonomy" id="166010"/>
    <lineage>
        <taxon>Eukaryota</taxon>
        <taxon>Metazoa</taxon>
        <taxon>Ecdysozoa</taxon>
        <taxon>Nematoda</taxon>
        <taxon>Chromadorea</taxon>
        <taxon>Rhabditida</taxon>
        <taxon>Tylenchina</taxon>
        <taxon>Tylenchomorpha</taxon>
        <taxon>Sphaerularioidea</taxon>
        <taxon>Anguinidae</taxon>
        <taxon>Anguininae</taxon>
        <taxon>Ditylenchus</taxon>
    </lineage>
</organism>
<keyword evidence="2" id="KW-1185">Reference proteome</keyword>
<evidence type="ECO:0000313" key="2">
    <source>
        <dbReference type="Proteomes" id="UP001201812"/>
    </source>
</evidence>
<evidence type="ECO:0000313" key="1">
    <source>
        <dbReference type="EMBL" id="KAI1694184.1"/>
    </source>
</evidence>
<accession>A0AAD4MHH6</accession>
<dbReference type="EMBL" id="JAKKPZ010000543">
    <property type="protein sequence ID" value="KAI1694184.1"/>
    <property type="molecule type" value="Genomic_DNA"/>
</dbReference>
<dbReference type="Proteomes" id="UP001201812">
    <property type="component" value="Unassembled WGS sequence"/>
</dbReference>
<protein>
    <submittedName>
        <fullName evidence="1">Protein ALP1-like</fullName>
    </submittedName>
</protein>
<proteinExistence type="predicted"/>
<name>A0AAD4MHH6_9BILA</name>
<gene>
    <name evidence="1" type="ORF">DdX_20263</name>
</gene>